<organism evidence="11 12">
    <name type="scientific">Blumeria graminis f. sp. tritici</name>
    <dbReference type="NCBI Taxonomy" id="62690"/>
    <lineage>
        <taxon>Eukaryota</taxon>
        <taxon>Fungi</taxon>
        <taxon>Dikarya</taxon>
        <taxon>Ascomycota</taxon>
        <taxon>Pezizomycotina</taxon>
        <taxon>Leotiomycetes</taxon>
        <taxon>Erysiphales</taxon>
        <taxon>Erysiphaceae</taxon>
        <taxon>Blumeria</taxon>
    </lineage>
</organism>
<comment type="function">
    <text evidence="1">Component of the EKC/KEOPS complex that is required for the formation of a threonylcarbamoyl group on adenosine at position 37 (t(6)A37) in tRNAs that read codons beginning with adenine. The complex is probably involved in the transfer of the threonylcarbamoyl moiety of threonylcarbamoyl-AMP (TC-AMP) to the N6 group of A37. BUD32 has ATPase activity in the context of the EKC/KEOPS complex and likely plays a supporting role to the catalytic subunit KAE1. The EKC/KEOPS complex also promotes both telomere uncapping and telomere elongation. The complex is required for efficient recruitment of transcriptional coactivators.</text>
</comment>
<dbReference type="PANTHER" id="PTHR38248:SF2">
    <property type="entry name" value="FUNK1 11"/>
    <property type="match status" value="1"/>
</dbReference>
<dbReference type="Gene3D" id="1.10.510.10">
    <property type="entry name" value="Transferase(Phosphotransferase) domain 1"/>
    <property type="match status" value="1"/>
</dbReference>
<comment type="catalytic activity">
    <reaction evidence="9">
        <text>L-seryl-[protein] + ATP = O-phospho-L-seryl-[protein] + ADP + H(+)</text>
        <dbReference type="Rhea" id="RHEA:17989"/>
        <dbReference type="Rhea" id="RHEA-COMP:9863"/>
        <dbReference type="Rhea" id="RHEA-COMP:11604"/>
        <dbReference type="ChEBI" id="CHEBI:15378"/>
        <dbReference type="ChEBI" id="CHEBI:29999"/>
        <dbReference type="ChEBI" id="CHEBI:30616"/>
        <dbReference type="ChEBI" id="CHEBI:83421"/>
        <dbReference type="ChEBI" id="CHEBI:456216"/>
        <dbReference type="EC" id="2.7.11.1"/>
    </reaction>
</comment>
<comment type="catalytic activity">
    <reaction evidence="8">
        <text>L-threonyl-[protein] + ATP = O-phospho-L-threonyl-[protein] + ADP + H(+)</text>
        <dbReference type="Rhea" id="RHEA:46608"/>
        <dbReference type="Rhea" id="RHEA-COMP:11060"/>
        <dbReference type="Rhea" id="RHEA-COMP:11605"/>
        <dbReference type="ChEBI" id="CHEBI:15378"/>
        <dbReference type="ChEBI" id="CHEBI:30013"/>
        <dbReference type="ChEBI" id="CHEBI:30616"/>
        <dbReference type="ChEBI" id="CHEBI:61977"/>
        <dbReference type="ChEBI" id="CHEBI:456216"/>
        <dbReference type="EC" id="2.7.11.1"/>
    </reaction>
</comment>
<dbReference type="GO" id="GO:0004674">
    <property type="term" value="F:protein serine/threonine kinase activity"/>
    <property type="evidence" value="ECO:0007669"/>
    <property type="project" value="UniProtKB-EC"/>
</dbReference>
<evidence type="ECO:0000313" key="11">
    <source>
        <dbReference type="EMBL" id="VDB88384.1"/>
    </source>
</evidence>
<evidence type="ECO:0000256" key="5">
    <source>
        <dbReference type="ARBA" id="ARBA00019973"/>
    </source>
</evidence>
<dbReference type="Proteomes" id="UP000324639">
    <property type="component" value="Chromosome Bgt_-06"/>
</dbReference>
<sequence>MDQLSELFEYTSLKPLDSLLDKFRVEFDPENKPMDVIYFFVHDLVGLTRNLQDNAAIRDLKSQFVFLTNYIELKRVCLSDFGDLIESINNFASDRVIWSNVIEVANLFNKLGQPIRTKSRTPLMKSKKSAVSRIKSAAEQEDYGKTTTSLTVALKSELSGNIFRGVSNFWEIYFENKPWSDLTRRIWESYRDNGQCGPDNTFTANMDETVLRNWLHAFRDRFLSQLMPQPNVPDADHPVVERIAGDPHVRGKFSHTTKKNQLNGGLGTRQLDFFIESSDIADNLEHQWRDVRVLGEITSYKYMSAMKIHQMMRYVREVFYSQPLRRFVHGFCLHKLYIEFWIVDRAGAYSSAQIKILDNQEKLVRGLSSYMLMSDRELGLDPVISYDDAERCFVTIPDNNQSMEKIEVHPMPLSRPETIVSRGNTCYKTKDNESLIKFSWGSGAKLNEIEFLKLAKDLNGVIQLKTSGELYEVETHREGVQLSETLRWYLDIYDRTMSHGNRTKSQSEEFFTKRKLTFAKLSPVGRPLESSLTVREFVRGIRDAIVGHRNLHEIGIVHGDISAGNIILTRPDEKGITKGTLIDLDMASFRIDENEKDQPKAITGTTRYMALELLRAISLRKLSLKQTYRHDLESFFYVLIVGCMSYGLEKLPELLKTWSSDSHTCFLSKEAAITKNFETMIIDGFLPSFESTKELARTLHEILFGDEQVEYGSPEDPNVLYDPIIEAFKKTLEKLEAYVQDKKENDCIRQDQGAGLKGKRKVQQLSEA</sequence>
<dbReference type="InterPro" id="IPR011009">
    <property type="entry name" value="Kinase-like_dom_sf"/>
</dbReference>
<dbReference type="GO" id="GO:0005524">
    <property type="term" value="F:ATP binding"/>
    <property type="evidence" value="ECO:0007669"/>
    <property type="project" value="InterPro"/>
</dbReference>
<proteinExistence type="predicted"/>
<accession>A0A9X9MHS6</accession>
<dbReference type="InterPro" id="IPR008266">
    <property type="entry name" value="Tyr_kinase_AS"/>
</dbReference>
<dbReference type="PANTHER" id="PTHR38248">
    <property type="entry name" value="FUNK1 6"/>
    <property type="match status" value="1"/>
</dbReference>
<dbReference type="EC" id="2.7.11.1" evidence="3"/>
<dbReference type="EMBL" id="LR026989">
    <property type="protein sequence ID" value="VDB88384.1"/>
    <property type="molecule type" value="Genomic_DNA"/>
</dbReference>
<evidence type="ECO:0000256" key="6">
    <source>
        <dbReference type="ARBA" id="ARBA00030980"/>
    </source>
</evidence>
<evidence type="ECO:0000256" key="4">
    <source>
        <dbReference type="ARBA" id="ARBA00013948"/>
    </source>
</evidence>
<feature type="domain" description="Protein kinase" evidence="10">
    <location>
        <begin position="340"/>
        <end position="725"/>
    </location>
</feature>
<protein>
    <recommendedName>
        <fullName evidence="5">EKC/KEOPS complex subunit BUD32</fullName>
        <ecNumber evidence="3">2.7.11.1</ecNumber>
    </recommendedName>
    <alternativeName>
        <fullName evidence="6 7">Atypical Serine/threonine protein kinase BUD32</fullName>
    </alternativeName>
    <alternativeName>
        <fullName evidence="4">EKC/KEOPS complex subunit bud32</fullName>
    </alternativeName>
</protein>
<evidence type="ECO:0000256" key="9">
    <source>
        <dbReference type="ARBA" id="ARBA00048679"/>
    </source>
</evidence>
<evidence type="ECO:0000259" key="10">
    <source>
        <dbReference type="PROSITE" id="PS50011"/>
    </source>
</evidence>
<evidence type="ECO:0000256" key="3">
    <source>
        <dbReference type="ARBA" id="ARBA00012513"/>
    </source>
</evidence>
<gene>
    <name evidence="11" type="ORF">BGT96224V316_LOCUS4555</name>
</gene>
<name>A0A9X9MHS6_BLUGR</name>
<dbReference type="Pfam" id="PF17667">
    <property type="entry name" value="Pkinase_fungal"/>
    <property type="match status" value="1"/>
</dbReference>
<dbReference type="InterPro" id="IPR040976">
    <property type="entry name" value="Pkinase_fungal"/>
</dbReference>
<evidence type="ECO:0000256" key="1">
    <source>
        <dbReference type="ARBA" id="ARBA00003747"/>
    </source>
</evidence>
<evidence type="ECO:0000313" key="12">
    <source>
        <dbReference type="Proteomes" id="UP000324639"/>
    </source>
</evidence>
<evidence type="ECO:0000256" key="8">
    <source>
        <dbReference type="ARBA" id="ARBA00047899"/>
    </source>
</evidence>
<dbReference type="AlphaFoldDB" id="A0A9X9MHS6"/>
<dbReference type="PROSITE" id="PS00109">
    <property type="entry name" value="PROTEIN_KINASE_TYR"/>
    <property type="match status" value="1"/>
</dbReference>
<dbReference type="PROSITE" id="PS50011">
    <property type="entry name" value="PROTEIN_KINASE_DOM"/>
    <property type="match status" value="1"/>
</dbReference>
<reference evidence="11 12" key="1">
    <citation type="submission" date="2018-08" db="EMBL/GenBank/DDBJ databases">
        <authorList>
            <person name="Muller C M."/>
        </authorList>
    </citation>
    <scope>NUCLEOTIDE SEQUENCE [LARGE SCALE GENOMIC DNA]</scope>
</reference>
<dbReference type="SUPFAM" id="SSF56112">
    <property type="entry name" value="Protein kinase-like (PK-like)"/>
    <property type="match status" value="1"/>
</dbReference>
<evidence type="ECO:0000256" key="7">
    <source>
        <dbReference type="ARBA" id="ARBA00033194"/>
    </source>
</evidence>
<evidence type="ECO:0000256" key="2">
    <source>
        <dbReference type="ARBA" id="ARBA00011534"/>
    </source>
</evidence>
<dbReference type="InterPro" id="IPR000719">
    <property type="entry name" value="Prot_kinase_dom"/>
</dbReference>
<comment type="subunit">
    <text evidence="2">Component of the EKC/KEOPS complex composed of at least BUD32, CGI121, GON7, KAE1 and PCC1; the whole complex dimerizes.</text>
</comment>
<keyword evidence="12" id="KW-1185">Reference proteome</keyword>